<evidence type="ECO:0000256" key="1">
    <source>
        <dbReference type="SAM" id="MobiDB-lite"/>
    </source>
</evidence>
<feature type="domain" description="Glycosyl transferase family 1" evidence="2">
    <location>
        <begin position="271"/>
        <end position="424"/>
    </location>
</feature>
<dbReference type="InterPro" id="IPR050194">
    <property type="entry name" value="Glycosyltransferase_grp1"/>
</dbReference>
<dbReference type="Gene3D" id="3.40.50.2000">
    <property type="entry name" value="Glycogen Phosphorylase B"/>
    <property type="match status" value="2"/>
</dbReference>
<comment type="caution">
    <text evidence="4">The sequence shown here is derived from an EMBL/GenBank/DDBJ whole genome shotgun (WGS) entry which is preliminary data.</text>
</comment>
<feature type="region of interest" description="Disordered" evidence="1">
    <location>
        <begin position="59"/>
        <end position="78"/>
    </location>
</feature>
<dbReference type="InterPro" id="IPR001296">
    <property type="entry name" value="Glyco_trans_1"/>
</dbReference>
<protein>
    <submittedName>
        <fullName evidence="4">Glycosyltransferase family 4 protein</fullName>
    </submittedName>
</protein>
<feature type="domain" description="Glycosyltransferase subfamily 4-like N-terminal" evidence="3">
    <location>
        <begin position="95"/>
        <end position="251"/>
    </location>
</feature>
<dbReference type="InterPro" id="IPR028098">
    <property type="entry name" value="Glyco_trans_4-like_N"/>
</dbReference>
<dbReference type="CDD" id="cd03801">
    <property type="entry name" value="GT4_PimA-like"/>
    <property type="match status" value="1"/>
</dbReference>
<evidence type="ECO:0000313" key="5">
    <source>
        <dbReference type="Proteomes" id="UP001193035"/>
    </source>
</evidence>
<gene>
    <name evidence="4" type="ORF">FGK63_04705</name>
</gene>
<dbReference type="PANTHER" id="PTHR45947:SF3">
    <property type="entry name" value="SULFOQUINOVOSYL TRANSFERASE SQD2"/>
    <property type="match status" value="1"/>
</dbReference>
<proteinExistence type="predicted"/>
<dbReference type="SUPFAM" id="SSF53756">
    <property type="entry name" value="UDP-Glycosyltransferase/glycogen phosphorylase"/>
    <property type="match status" value="1"/>
</dbReference>
<evidence type="ECO:0000259" key="3">
    <source>
        <dbReference type="Pfam" id="PF13439"/>
    </source>
</evidence>
<sequence>MPVGDCLGKLAEALFPFRNIPAVSDRLGTALLALIGAVPCALRCYSTCESDGNARLSLVPTADPTGDTPMTTEQAQNGDQAPLSVLQIGTQFNLGGIPRHMLSLAQTLRELGHDVTLSGNAGTWYGPNDDPDFLELPIRYVASEGGGIPARLKNLAHSVFTLRRWLRLNRVDLIHAHESAPALVSMMARAGLRIPVAVTYHGSEPERVKTFSRVARHCDLVITPSHASARDLIEIGGIPETRVQVLGLGVKPAPLDSAEEIAAVRRRYLGDGEKLIVTVARQSHQKGIDILIDCVARMKDSHPGYRFLLVGDGHLEKEYKALATEKGVLNHLTFAGRTERVHLHIRAADVFALTSRYESLPFVIPEAFQTGTPVVATACSGVVELVDDSVGRVVPIGDVPAICTALHSVLADEAALERMGAAALERSREDRFNPDWVHRQFVETYRKLAAKF</sequence>
<dbReference type="Pfam" id="PF00534">
    <property type="entry name" value="Glycos_transf_1"/>
    <property type="match status" value="1"/>
</dbReference>
<keyword evidence="5" id="KW-1185">Reference proteome</keyword>
<dbReference type="PANTHER" id="PTHR45947">
    <property type="entry name" value="SULFOQUINOVOSYL TRANSFERASE SQD2"/>
    <property type="match status" value="1"/>
</dbReference>
<feature type="compositionally biased region" description="Polar residues" evidence="1">
    <location>
        <begin position="68"/>
        <end position="78"/>
    </location>
</feature>
<evidence type="ECO:0000259" key="2">
    <source>
        <dbReference type="Pfam" id="PF00534"/>
    </source>
</evidence>
<accession>A0ABY2WZL6</accession>
<dbReference type="Pfam" id="PF13439">
    <property type="entry name" value="Glyco_transf_4"/>
    <property type="match status" value="1"/>
</dbReference>
<reference evidence="4 5" key="1">
    <citation type="submission" date="2019-05" db="EMBL/GenBank/DDBJ databases">
        <title>Ruegeria sp. nov., isolated from tidal flat.</title>
        <authorList>
            <person name="Kim W."/>
        </authorList>
    </citation>
    <scope>NUCLEOTIDE SEQUENCE [LARGE SCALE GENOMIC DNA]</scope>
    <source>
        <strain evidence="4 5">CAU 1488</strain>
    </source>
</reference>
<organism evidence="4 5">
    <name type="scientific">Ruegeria sediminis</name>
    <dbReference type="NCBI Taxonomy" id="2583820"/>
    <lineage>
        <taxon>Bacteria</taxon>
        <taxon>Pseudomonadati</taxon>
        <taxon>Pseudomonadota</taxon>
        <taxon>Alphaproteobacteria</taxon>
        <taxon>Rhodobacterales</taxon>
        <taxon>Roseobacteraceae</taxon>
        <taxon>Ruegeria</taxon>
    </lineage>
</organism>
<dbReference type="EMBL" id="VCPD01000002">
    <property type="protein sequence ID" value="TMV08441.1"/>
    <property type="molecule type" value="Genomic_DNA"/>
</dbReference>
<evidence type="ECO:0000313" key="4">
    <source>
        <dbReference type="EMBL" id="TMV08441.1"/>
    </source>
</evidence>
<dbReference type="Proteomes" id="UP001193035">
    <property type="component" value="Unassembled WGS sequence"/>
</dbReference>
<name>A0ABY2WZL6_9RHOB</name>